<organism evidence="1 2">
    <name type="scientific">Panagrolaimus sp. JU765</name>
    <dbReference type="NCBI Taxonomy" id="591449"/>
    <lineage>
        <taxon>Eukaryota</taxon>
        <taxon>Metazoa</taxon>
        <taxon>Ecdysozoa</taxon>
        <taxon>Nematoda</taxon>
        <taxon>Chromadorea</taxon>
        <taxon>Rhabditida</taxon>
        <taxon>Tylenchina</taxon>
        <taxon>Panagrolaimomorpha</taxon>
        <taxon>Panagrolaimoidea</taxon>
        <taxon>Panagrolaimidae</taxon>
        <taxon>Panagrolaimus</taxon>
    </lineage>
</organism>
<proteinExistence type="predicted"/>
<evidence type="ECO:0000313" key="2">
    <source>
        <dbReference type="WBParaSite" id="JU765_v2.g11599.t1"/>
    </source>
</evidence>
<reference evidence="2" key="1">
    <citation type="submission" date="2022-11" db="UniProtKB">
        <authorList>
            <consortium name="WormBaseParasite"/>
        </authorList>
    </citation>
    <scope>IDENTIFICATION</scope>
</reference>
<sequence>MSSELVITLVNKPDITKPRWDQSTYSNRARHFFNVVNPLNLFVTNKTLDKSKEIVDDYKNGNISKDLTVEQLWKAKTLYDSAFHPETGEKMFIVGRMSCQMPANMLITGGLLTFYK</sequence>
<accession>A0AC34Q0A7</accession>
<name>A0AC34Q0A7_9BILA</name>
<dbReference type="Proteomes" id="UP000887576">
    <property type="component" value="Unplaced"/>
</dbReference>
<dbReference type="WBParaSite" id="JU765_v2.g11599.t1">
    <property type="protein sequence ID" value="JU765_v2.g11599.t1"/>
    <property type="gene ID" value="JU765_v2.g11599"/>
</dbReference>
<evidence type="ECO:0000313" key="1">
    <source>
        <dbReference type="Proteomes" id="UP000887576"/>
    </source>
</evidence>
<protein>
    <submittedName>
        <fullName evidence="2">Sideroflexin</fullName>
    </submittedName>
</protein>